<protein>
    <recommendedName>
        <fullName evidence="1">Beta-lactamase-related domain-containing protein</fullName>
    </recommendedName>
</protein>
<dbReference type="SUPFAM" id="SSF56601">
    <property type="entry name" value="beta-lactamase/transpeptidase-like"/>
    <property type="match status" value="1"/>
</dbReference>
<comment type="caution">
    <text evidence="3">The sequence shown here is derived from an EMBL/GenBank/DDBJ whole genome shotgun (WGS) entry which is preliminary data.</text>
</comment>
<evidence type="ECO:0000313" key="4">
    <source>
        <dbReference type="Proteomes" id="UP001527925"/>
    </source>
</evidence>
<dbReference type="InterPro" id="IPR001466">
    <property type="entry name" value="Beta-lactam-related"/>
</dbReference>
<dbReference type="Proteomes" id="UP001527925">
    <property type="component" value="Unassembled WGS sequence"/>
</dbReference>
<dbReference type="Pfam" id="PF00144">
    <property type="entry name" value="Beta-lactamase"/>
    <property type="match status" value="1"/>
</dbReference>
<evidence type="ECO:0000313" key="3">
    <source>
        <dbReference type="EMBL" id="KAL2911270.1"/>
    </source>
</evidence>
<sequence>MHVVSAADLAAADARAITAVEDALIAWGGVEAAADEPREALVARALAAKSTGAVSVAVMRPGGDLAWARSFGVRRNQAAGVRFAAEPAAGTAVPEHVDAEAEPGRAECVRFVHDRKAAAAAHAAEADASLGLAAGPVTPQTAFQFASISKPVTAVAVMRLVQAGVLDLDADVRKWLPQQWQLESGLGADPVAPTTLRQLLAHAAGTCTPGFGGYNRRSVLDGAVTVPDTIGVLARSGNSDAVSILFPPGLASVYSGGGTTIVQLVVEQATGRPFADVLDELVFKPLGMAHSSIALATGPPNSGDVAAGHIDGCVPVAGGYHIYPELAAAGLWSTPTDLTKVLRAVFKSAQGELVDGAVFLSQDLAVDMLTTRFGRAMFGIGWHIDDDGFMHTGMNEGFTSEAWCSKRSGVGFVTAHSGEKPPPISVALAEAYGWTENVPKAGNWAHWSDKPQPRELVSPADCIGEYEPTDATLLKQAVVVRIERAEGDGDDAVLVHVPTLSGPVRAIRNAEDIEKLTFKANKVFSMSFERSSEGKMEMTTAQLKFVRKPVSPVGHLITACTDPRIQAYRDTIGFSREFFVLLWQHAHEVAGLLPAPDVNSLDLSILVLGGTLCGGATLGNDWLAGFSQMGTVVAPPAGRVVHFLQRTMWSYSSSLWAYHRNAAGQ</sequence>
<dbReference type="EMBL" id="JADGIZ020000129">
    <property type="protein sequence ID" value="KAL2911270.1"/>
    <property type="molecule type" value="Genomic_DNA"/>
</dbReference>
<organism evidence="3 4">
    <name type="scientific">Polyrhizophydium stewartii</name>
    <dbReference type="NCBI Taxonomy" id="2732419"/>
    <lineage>
        <taxon>Eukaryota</taxon>
        <taxon>Fungi</taxon>
        <taxon>Fungi incertae sedis</taxon>
        <taxon>Chytridiomycota</taxon>
        <taxon>Chytridiomycota incertae sedis</taxon>
        <taxon>Chytridiomycetes</taxon>
        <taxon>Rhizophydiales</taxon>
        <taxon>Rhizophydiales incertae sedis</taxon>
        <taxon>Polyrhizophydium</taxon>
    </lineage>
</organism>
<dbReference type="InterPro" id="IPR050789">
    <property type="entry name" value="Diverse_Enzym_Activities"/>
</dbReference>
<keyword evidence="4" id="KW-1185">Reference proteome</keyword>
<dbReference type="PANTHER" id="PTHR43283:SF3">
    <property type="entry name" value="BETA-LACTAMASE FAMILY PROTEIN (AFU_ORTHOLOGUE AFUA_5G07500)"/>
    <property type="match status" value="1"/>
</dbReference>
<dbReference type="PANTHER" id="PTHR43283">
    <property type="entry name" value="BETA-LACTAMASE-RELATED"/>
    <property type="match status" value="1"/>
</dbReference>
<proteinExistence type="predicted"/>
<gene>
    <name evidence="2" type="ORF">HK105_209267</name>
    <name evidence="3" type="ORF">HK105_209278</name>
</gene>
<name>A0ABR4MVH7_9FUNG</name>
<evidence type="ECO:0000313" key="2">
    <source>
        <dbReference type="EMBL" id="KAL2911259.1"/>
    </source>
</evidence>
<dbReference type="EMBL" id="JADGIZ020000129">
    <property type="protein sequence ID" value="KAL2911259.1"/>
    <property type="molecule type" value="Genomic_DNA"/>
</dbReference>
<feature type="domain" description="Beta-lactamase-related" evidence="1">
    <location>
        <begin position="132"/>
        <end position="424"/>
    </location>
</feature>
<reference evidence="3 4" key="1">
    <citation type="submission" date="2023-09" db="EMBL/GenBank/DDBJ databases">
        <title>Pangenome analysis of Batrachochytrium dendrobatidis and related Chytrids.</title>
        <authorList>
            <person name="Yacoub M.N."/>
            <person name="Stajich J.E."/>
            <person name="James T.Y."/>
        </authorList>
    </citation>
    <scope>NUCLEOTIDE SEQUENCE [LARGE SCALE GENOMIC DNA]</scope>
    <source>
        <strain evidence="3 4">JEL0888</strain>
    </source>
</reference>
<evidence type="ECO:0000259" key="1">
    <source>
        <dbReference type="Pfam" id="PF00144"/>
    </source>
</evidence>
<dbReference type="InterPro" id="IPR012338">
    <property type="entry name" value="Beta-lactam/transpept-like"/>
</dbReference>
<accession>A0ABR4MVH7</accession>
<dbReference type="Gene3D" id="3.40.710.10">
    <property type="entry name" value="DD-peptidase/beta-lactamase superfamily"/>
    <property type="match status" value="1"/>
</dbReference>